<dbReference type="PANTHER" id="PTHR34351:SF2">
    <property type="entry name" value="DUF58 DOMAIN-CONTAINING PROTEIN"/>
    <property type="match status" value="1"/>
</dbReference>
<dbReference type="PANTHER" id="PTHR34351">
    <property type="entry name" value="SLR1927 PROTEIN-RELATED"/>
    <property type="match status" value="1"/>
</dbReference>
<protein>
    <submittedName>
        <fullName evidence="3">DUF58 domain-containing protein</fullName>
    </submittedName>
</protein>
<comment type="caution">
    <text evidence="3">The sequence shown here is derived from an EMBL/GenBank/DDBJ whole genome shotgun (WGS) entry which is preliminary data.</text>
</comment>
<proteinExistence type="predicted"/>
<evidence type="ECO:0000256" key="1">
    <source>
        <dbReference type="SAM" id="Phobius"/>
    </source>
</evidence>
<feature type="transmembrane region" description="Helical" evidence="1">
    <location>
        <begin position="29"/>
        <end position="49"/>
    </location>
</feature>
<keyword evidence="1" id="KW-0472">Membrane</keyword>
<keyword evidence="1" id="KW-1133">Transmembrane helix</keyword>
<keyword evidence="1" id="KW-0812">Transmembrane</keyword>
<sequence>MNSRLLFLIVSAAAAWVIALNTGRELAFSLAYLLSGILVISYLWAWNSVRGIRARRRTRSRRSQVGQYVEEQFEITNRNFWPKLWLEIDDYSTLPWHNASRVVSAVRRNGTQRWLVRTLCMQRGRFRLGPVTLRSGDPLGIFRRELPLSGAGYVIVYPLTVEIPSFEPSVSDLSGGEARHRRTYQVTSSVAGVREYATGDSFNRIHWPSTARLRRLMVKEFELDPTADVWIYLDLYREAAAALPWTPQPPESPLWGIRKRSRDTLELPPTTTEYGVTIAASLARYFIMRNRAVGMNSRGRTREFVQSDRGERQLHKFFEALAVVEAVGDLPFAHLIAIDGIRLNRNDTLVAITPDADPGWVRALQMLQRRGVNSVAILIDANTFGAQRNYGEVESELLAANIPFYRVRYNDDLGKVFSAPASIL</sequence>
<dbReference type="EMBL" id="DSMG01000202">
    <property type="protein sequence ID" value="HDX33782.1"/>
    <property type="molecule type" value="Genomic_DNA"/>
</dbReference>
<gene>
    <name evidence="3" type="ORF">ENQ20_20215</name>
</gene>
<evidence type="ECO:0000259" key="2">
    <source>
        <dbReference type="Pfam" id="PF01882"/>
    </source>
</evidence>
<feature type="domain" description="DUF58" evidence="2">
    <location>
        <begin position="193"/>
        <end position="236"/>
    </location>
</feature>
<name>A0A7C1JNM7_9CHLR</name>
<accession>A0A7C1JNM7</accession>
<organism evidence="3">
    <name type="scientific">Caldilinea aerophila</name>
    <dbReference type="NCBI Taxonomy" id="133453"/>
    <lineage>
        <taxon>Bacteria</taxon>
        <taxon>Bacillati</taxon>
        <taxon>Chloroflexota</taxon>
        <taxon>Caldilineae</taxon>
        <taxon>Caldilineales</taxon>
        <taxon>Caldilineaceae</taxon>
        <taxon>Caldilinea</taxon>
    </lineage>
</organism>
<dbReference type="Pfam" id="PF01882">
    <property type="entry name" value="DUF58"/>
    <property type="match status" value="1"/>
</dbReference>
<evidence type="ECO:0000313" key="3">
    <source>
        <dbReference type="EMBL" id="HDX33782.1"/>
    </source>
</evidence>
<dbReference type="AlphaFoldDB" id="A0A7C1JNM7"/>
<reference evidence="3" key="1">
    <citation type="journal article" date="2020" name="mSystems">
        <title>Genome- and Community-Level Interaction Insights into Carbon Utilization and Element Cycling Functions of Hydrothermarchaeota in Hydrothermal Sediment.</title>
        <authorList>
            <person name="Zhou Z."/>
            <person name="Liu Y."/>
            <person name="Xu W."/>
            <person name="Pan J."/>
            <person name="Luo Z.H."/>
            <person name="Li M."/>
        </authorList>
    </citation>
    <scope>NUCLEOTIDE SEQUENCE [LARGE SCALE GENOMIC DNA]</scope>
    <source>
        <strain evidence="3">SpSt-289</strain>
    </source>
</reference>
<dbReference type="InterPro" id="IPR002881">
    <property type="entry name" value="DUF58"/>
</dbReference>